<dbReference type="EMBL" id="MN739520">
    <property type="protein sequence ID" value="QHT10413.1"/>
    <property type="molecule type" value="Genomic_DNA"/>
</dbReference>
<comment type="subcellular location">
    <subcellularLocation>
        <location evidence="1">Membrane</location>
        <topology evidence="1">Multi-pass membrane protein</topology>
    </subcellularLocation>
</comment>
<evidence type="ECO:0000256" key="4">
    <source>
        <dbReference type="ARBA" id="ARBA00023136"/>
    </source>
</evidence>
<feature type="transmembrane region" description="Helical" evidence="5">
    <location>
        <begin position="341"/>
        <end position="362"/>
    </location>
</feature>
<name>A0A6C0D1S9_9ZZZZ</name>
<feature type="transmembrane region" description="Helical" evidence="5">
    <location>
        <begin position="115"/>
        <end position="133"/>
    </location>
</feature>
<reference evidence="7" key="1">
    <citation type="journal article" date="2020" name="Nature">
        <title>Giant virus diversity and host interactions through global metagenomics.</title>
        <authorList>
            <person name="Schulz F."/>
            <person name="Roux S."/>
            <person name="Paez-Espino D."/>
            <person name="Jungbluth S."/>
            <person name="Walsh D.A."/>
            <person name="Denef V.J."/>
            <person name="McMahon K.D."/>
            <person name="Konstantinidis K.T."/>
            <person name="Eloe-Fadrosh E.A."/>
            <person name="Kyrpides N.C."/>
            <person name="Woyke T."/>
        </authorList>
    </citation>
    <scope>NUCLEOTIDE SEQUENCE</scope>
    <source>
        <strain evidence="7">GVMAG-M-3300023174-107</strain>
    </source>
</reference>
<evidence type="ECO:0000256" key="2">
    <source>
        <dbReference type="ARBA" id="ARBA00022692"/>
    </source>
</evidence>
<feature type="transmembrane region" description="Helical" evidence="5">
    <location>
        <begin position="187"/>
        <end position="210"/>
    </location>
</feature>
<feature type="transmembrane region" description="Helical" evidence="5">
    <location>
        <begin position="86"/>
        <end position="103"/>
    </location>
</feature>
<keyword evidence="4 5" id="KW-0472">Membrane</keyword>
<keyword evidence="3 5" id="KW-1133">Transmembrane helix</keyword>
<evidence type="ECO:0000256" key="1">
    <source>
        <dbReference type="ARBA" id="ARBA00004141"/>
    </source>
</evidence>
<protein>
    <recommendedName>
        <fullName evidence="6">TLC domain-containing protein</fullName>
    </recommendedName>
</protein>
<feature type="transmembrane region" description="Helical" evidence="5">
    <location>
        <begin position="253"/>
        <end position="276"/>
    </location>
</feature>
<dbReference type="InterPro" id="IPR006634">
    <property type="entry name" value="TLC-dom"/>
</dbReference>
<keyword evidence="2 5" id="KW-0812">Transmembrane</keyword>
<evidence type="ECO:0000256" key="5">
    <source>
        <dbReference type="SAM" id="Phobius"/>
    </source>
</evidence>
<evidence type="ECO:0000256" key="3">
    <source>
        <dbReference type="ARBA" id="ARBA00022989"/>
    </source>
</evidence>
<proteinExistence type="predicted"/>
<accession>A0A6C0D1S9</accession>
<dbReference type="AlphaFoldDB" id="A0A6C0D1S9"/>
<organism evidence="7">
    <name type="scientific">viral metagenome</name>
    <dbReference type="NCBI Taxonomy" id="1070528"/>
    <lineage>
        <taxon>unclassified sequences</taxon>
        <taxon>metagenomes</taxon>
        <taxon>organismal metagenomes</taxon>
    </lineage>
</organism>
<feature type="transmembrane region" description="Helical" evidence="5">
    <location>
        <begin position="282"/>
        <end position="305"/>
    </location>
</feature>
<sequence>MKMNDDVYLDIVNKCKFAIGNCALFSYLYSFFDTSSLYYEIVLYSTGIYSCIDLFFTSSNESRIHHLFSILLCSYYYNILPNDRSIIVYPVLNTEISSIFYILKYWLKQPQLYTINLALFYVTFLKFRIYDFYTLIYTTHVTMNMSFPFFILIACDGLYLMNLYWFAIMNKIVYKNITKYLDINKDILCRLICSYTYFINIPLVFCMYTLNKKNMYDILGVSMLAISSHVYHSNIYNKLIHKIDYDLPNKDNIILFVNDALFIHMRCILGIITNFYNSISESVYISLSIHFICFYLGILNVLYLMKGDSNIHHFYKYHNLAMFMPYIYDSYLFALRTPIEVTVPFLLINTIIVIIIATEPFYKLNHVAFHFCLIIETYYICISNNLT</sequence>
<dbReference type="GO" id="GO:0016020">
    <property type="term" value="C:membrane"/>
    <property type="evidence" value="ECO:0007669"/>
    <property type="project" value="UniProtKB-SubCell"/>
</dbReference>
<evidence type="ECO:0000313" key="7">
    <source>
        <dbReference type="EMBL" id="QHT10413.1"/>
    </source>
</evidence>
<dbReference type="PROSITE" id="PS50922">
    <property type="entry name" value="TLC"/>
    <property type="match status" value="1"/>
</dbReference>
<feature type="domain" description="TLC" evidence="6">
    <location>
        <begin position="1"/>
        <end position="178"/>
    </location>
</feature>
<evidence type="ECO:0000259" key="6">
    <source>
        <dbReference type="PROSITE" id="PS50922"/>
    </source>
</evidence>
<feature type="transmembrane region" description="Helical" evidence="5">
    <location>
        <begin position="145"/>
        <end position="166"/>
    </location>
</feature>